<dbReference type="PANTHER" id="PTHR24321:SF8">
    <property type="entry name" value="ESTRADIOL 17-BETA-DEHYDROGENASE 8-RELATED"/>
    <property type="match status" value="1"/>
</dbReference>
<dbReference type="Pfam" id="PF13561">
    <property type="entry name" value="adh_short_C2"/>
    <property type="match status" value="1"/>
</dbReference>
<dbReference type="SUPFAM" id="SSF51735">
    <property type="entry name" value="NAD(P)-binding Rossmann-fold domains"/>
    <property type="match status" value="1"/>
</dbReference>
<keyword evidence="6" id="KW-1185">Reference proteome</keyword>
<dbReference type="InterPro" id="IPR036291">
    <property type="entry name" value="NAD(P)-bd_dom_sf"/>
</dbReference>
<protein>
    <submittedName>
        <fullName evidence="5">Glucose 1-dehydrogenase</fullName>
        <ecNumber evidence="5">1.1.1.47</ecNumber>
    </submittedName>
</protein>
<evidence type="ECO:0000313" key="6">
    <source>
        <dbReference type="Proteomes" id="UP000293568"/>
    </source>
</evidence>
<dbReference type="FunFam" id="3.40.50.720:FF:000084">
    <property type="entry name" value="Short-chain dehydrogenase reductase"/>
    <property type="match status" value="1"/>
</dbReference>
<gene>
    <name evidence="5" type="ORF">ET464_13405</name>
</gene>
<evidence type="ECO:0000259" key="4">
    <source>
        <dbReference type="SMART" id="SM00822"/>
    </source>
</evidence>
<dbReference type="Proteomes" id="UP000293568">
    <property type="component" value="Chromosome"/>
</dbReference>
<dbReference type="NCBIfam" id="NF005559">
    <property type="entry name" value="PRK07231.1"/>
    <property type="match status" value="1"/>
</dbReference>
<dbReference type="RefSeq" id="WP_129441670.1">
    <property type="nucleotide sequence ID" value="NZ_CP035492.1"/>
</dbReference>
<dbReference type="SMART" id="SM00822">
    <property type="entry name" value="PKS_KR"/>
    <property type="match status" value="1"/>
</dbReference>
<dbReference type="InterPro" id="IPR020904">
    <property type="entry name" value="Sc_DH/Rdtase_CS"/>
</dbReference>
<name>A0A4P6F9T1_9BACL</name>
<dbReference type="GO" id="GO:0008206">
    <property type="term" value="P:bile acid metabolic process"/>
    <property type="evidence" value="ECO:0007669"/>
    <property type="project" value="UniProtKB-ARBA"/>
</dbReference>
<accession>A0A4P6F9T1</accession>
<dbReference type="GO" id="GO:0047936">
    <property type="term" value="F:glucose 1-dehydrogenase [NAD(P)+] activity"/>
    <property type="evidence" value="ECO:0007669"/>
    <property type="project" value="UniProtKB-EC"/>
</dbReference>
<evidence type="ECO:0000256" key="2">
    <source>
        <dbReference type="ARBA" id="ARBA00023002"/>
    </source>
</evidence>
<evidence type="ECO:0000256" key="3">
    <source>
        <dbReference type="ARBA" id="ARBA00023027"/>
    </source>
</evidence>
<dbReference type="PRINTS" id="PR00081">
    <property type="entry name" value="GDHRDH"/>
</dbReference>
<dbReference type="InterPro" id="IPR057326">
    <property type="entry name" value="KR_dom"/>
</dbReference>
<dbReference type="PRINTS" id="PR00080">
    <property type="entry name" value="SDRFAMILY"/>
</dbReference>
<dbReference type="KEGG" id="pprt:ET464_13405"/>
<reference evidence="5 6" key="1">
    <citation type="submission" date="2019-01" db="EMBL/GenBank/DDBJ databases">
        <title>Genome sequencing of strain FW100M-2.</title>
        <authorList>
            <person name="Heo J."/>
            <person name="Kim S.-J."/>
            <person name="Kim J.-S."/>
            <person name="Hong S.-B."/>
            <person name="Kwon S.-W."/>
        </authorList>
    </citation>
    <scope>NUCLEOTIDE SEQUENCE [LARGE SCALE GENOMIC DNA]</scope>
    <source>
        <strain evidence="5 6">FW100M-2</strain>
    </source>
</reference>
<dbReference type="PANTHER" id="PTHR24321">
    <property type="entry name" value="DEHYDROGENASES, SHORT CHAIN"/>
    <property type="match status" value="1"/>
</dbReference>
<comment type="similarity">
    <text evidence="1">Belongs to the short-chain dehydrogenases/reductases (SDR) family.</text>
</comment>
<sequence>MTLQGKVAIITGAGAGIGKTTALRFAQEGAKLVLTDIQEDKVKETVQEITSAGGQAIAFRHDVSNEDNWKQVVDGAISRFGTIDVLFNNAGIYFIKPLADTTVDEFNRMLSINVTGVFLGMKHVMPVMAKQGKGSVINASSIAGLGGASGHAAYGASKGAVRIMTKDAAVEYAKAGVRVNSIHPAYINTAMGDYAVNTAQISEAELASRVAPMGRFGKVEEVAELVLFLASDASSYSTGSEFVIDGGATAM</sequence>
<dbReference type="Gene3D" id="3.40.50.720">
    <property type="entry name" value="NAD(P)-binding Rossmann-like Domain"/>
    <property type="match status" value="1"/>
</dbReference>
<feature type="domain" description="Ketoreductase" evidence="4">
    <location>
        <begin position="6"/>
        <end position="186"/>
    </location>
</feature>
<evidence type="ECO:0000256" key="1">
    <source>
        <dbReference type="ARBA" id="ARBA00006484"/>
    </source>
</evidence>
<dbReference type="OrthoDB" id="9803333at2"/>
<organism evidence="5 6">
    <name type="scientific">Paenibacillus protaetiae</name>
    <dbReference type="NCBI Taxonomy" id="2509456"/>
    <lineage>
        <taxon>Bacteria</taxon>
        <taxon>Bacillati</taxon>
        <taxon>Bacillota</taxon>
        <taxon>Bacilli</taxon>
        <taxon>Bacillales</taxon>
        <taxon>Paenibacillaceae</taxon>
        <taxon>Paenibacillus</taxon>
    </lineage>
</organism>
<keyword evidence="2 5" id="KW-0560">Oxidoreductase</keyword>
<dbReference type="PROSITE" id="PS00061">
    <property type="entry name" value="ADH_SHORT"/>
    <property type="match status" value="1"/>
</dbReference>
<evidence type="ECO:0000313" key="5">
    <source>
        <dbReference type="EMBL" id="QAY67248.1"/>
    </source>
</evidence>
<dbReference type="EC" id="1.1.1.47" evidence="5"/>
<dbReference type="EMBL" id="CP035492">
    <property type="protein sequence ID" value="QAY67248.1"/>
    <property type="molecule type" value="Genomic_DNA"/>
</dbReference>
<keyword evidence="3" id="KW-0520">NAD</keyword>
<proteinExistence type="inferred from homology"/>
<dbReference type="AlphaFoldDB" id="A0A4P6F9T1"/>
<dbReference type="InterPro" id="IPR002347">
    <property type="entry name" value="SDR_fam"/>
</dbReference>